<dbReference type="RefSeq" id="WP_131049657.1">
    <property type="nucleotide sequence ID" value="NZ_CP112887.1"/>
</dbReference>
<evidence type="ECO:0000313" key="2">
    <source>
        <dbReference type="Proteomes" id="UP001210130"/>
    </source>
</evidence>
<dbReference type="EMBL" id="CP112887">
    <property type="protein sequence ID" value="WBW59393.1"/>
    <property type="molecule type" value="Genomic_DNA"/>
</dbReference>
<keyword evidence="2" id="KW-1185">Reference proteome</keyword>
<dbReference type="AlphaFoldDB" id="A0AAJ5UCZ6"/>
<proteinExistence type="predicted"/>
<organism evidence="1 2">
    <name type="scientific">Klebsiella electrica</name>
    <dbReference type="NCBI Taxonomy" id="1259973"/>
    <lineage>
        <taxon>Bacteria</taxon>
        <taxon>Pseudomonadati</taxon>
        <taxon>Pseudomonadota</taxon>
        <taxon>Gammaproteobacteria</taxon>
        <taxon>Enterobacterales</taxon>
        <taxon>Enterobacteriaceae</taxon>
        <taxon>Klebsiella/Raoultella group</taxon>
        <taxon>Klebsiella</taxon>
    </lineage>
</organism>
<dbReference type="Proteomes" id="UP001210130">
    <property type="component" value="Chromosome"/>
</dbReference>
<sequence>MSHDEERVSEKYELSFVLVDNVQNYFEIIRADRVPDKAQFIRVVSGKFGATASFINLMDKYKNGTDTVSD</sequence>
<accession>A0AAJ5UCZ6</accession>
<name>A0AAJ5UCZ6_9ENTR</name>
<protein>
    <submittedName>
        <fullName evidence="1">Uncharacterized protein</fullName>
    </submittedName>
</protein>
<evidence type="ECO:0000313" key="1">
    <source>
        <dbReference type="EMBL" id="WBW59393.1"/>
    </source>
</evidence>
<gene>
    <name evidence="1" type="ORF">OR613_15240</name>
</gene>
<reference evidence="1 2" key="1">
    <citation type="journal article" date="2023" name="Microbiol. Resour. Announc.">
        <title>Complete Genome Sequence of the First Colistin-Resistant Raoultella electrica Strain.</title>
        <authorList>
            <person name="Aldeia C."/>
            <person name="Campos-Madueno E.I."/>
            <person name="Sendi P."/>
            <person name="Endimiani A."/>
        </authorList>
    </citation>
    <scope>NUCLEOTIDE SEQUENCE [LARGE SCALE GENOMIC DNA]</scope>
    <source>
        <strain evidence="1 2">S2-IND-01-C</strain>
    </source>
</reference>